<evidence type="ECO:0000313" key="1">
    <source>
        <dbReference type="EMBL" id="WLD57821.1"/>
    </source>
</evidence>
<reference evidence="1" key="1">
    <citation type="submission" date="2022-07" db="EMBL/GenBank/DDBJ databases">
        <title>Complete genome sequence of Salinispirillum sp. LH10-3-1 capable of multiple carbohydrate inversion isolated from a soda lake.</title>
        <authorList>
            <person name="Liu J."/>
            <person name="Zhai Y."/>
            <person name="Zhang H."/>
            <person name="Yang H."/>
            <person name="Qu J."/>
            <person name="Li J."/>
        </authorList>
    </citation>
    <scope>NUCLEOTIDE SEQUENCE</scope>
    <source>
        <strain evidence="1">LH 10-3-1</strain>
    </source>
</reference>
<accession>A0AB38YER1</accession>
<gene>
    <name evidence="1" type="ORF">NFC81_14065</name>
</gene>
<name>A0AB38YER1_9GAMM</name>
<proteinExistence type="predicted"/>
<sequence>MPTNAAGSYSRSSDIEWIIGESLTNLYVGLGRYCRGEKLSAFKFVQVFSADRLLDLLHIKHEIHSAEVDRYMPDRRAEVRLSLVEPLFEMFCQGYSKTPASALAQLQWLEENFSINDIMAKEIRRLAGESQLIA</sequence>
<organism evidence="1">
    <name type="scientific">Salinispirillum sp. LH 10-3-1</name>
    <dbReference type="NCBI Taxonomy" id="2952525"/>
    <lineage>
        <taxon>Bacteria</taxon>
        <taxon>Pseudomonadati</taxon>
        <taxon>Pseudomonadota</taxon>
        <taxon>Gammaproteobacteria</taxon>
        <taxon>Oceanospirillales</taxon>
        <taxon>Saccharospirillaceae</taxon>
        <taxon>Salinispirillum</taxon>
    </lineage>
</organism>
<protein>
    <submittedName>
        <fullName evidence="1">Uncharacterized protein</fullName>
    </submittedName>
</protein>
<dbReference type="RefSeq" id="WP_304995105.1">
    <property type="nucleotide sequence ID" value="NZ_CP101717.1"/>
</dbReference>
<dbReference type="AlphaFoldDB" id="A0AB38YER1"/>
<dbReference type="EMBL" id="CP101717">
    <property type="protein sequence ID" value="WLD57821.1"/>
    <property type="molecule type" value="Genomic_DNA"/>
</dbReference>